<dbReference type="Gene3D" id="3.90.75.20">
    <property type="match status" value="1"/>
</dbReference>
<comment type="caution">
    <text evidence="3">The sequence shown here is derived from an EMBL/GenBank/DDBJ whole genome shotgun (WGS) entry which is preliminary data.</text>
</comment>
<dbReference type="RefSeq" id="WP_336204380.1">
    <property type="nucleotide sequence ID" value="NZ_JBANEI010000035.1"/>
</dbReference>
<dbReference type="Pfam" id="PF07463">
    <property type="entry name" value="NUMOD4"/>
    <property type="match status" value="1"/>
</dbReference>
<dbReference type="InterPro" id="IPR036388">
    <property type="entry name" value="WH-like_DNA-bd_sf"/>
</dbReference>
<evidence type="ECO:0000313" key="4">
    <source>
        <dbReference type="Proteomes" id="UP001306592"/>
    </source>
</evidence>
<dbReference type="Pfam" id="PF13392">
    <property type="entry name" value="HNH_3"/>
    <property type="match status" value="1"/>
</dbReference>
<dbReference type="Proteomes" id="UP001306592">
    <property type="component" value="Unassembled WGS sequence"/>
</dbReference>
<evidence type="ECO:0000313" key="3">
    <source>
        <dbReference type="EMBL" id="MEI2684592.1"/>
    </source>
</evidence>
<feature type="domain" description="HNH nuclease" evidence="2">
    <location>
        <begin position="73"/>
        <end position="116"/>
    </location>
</feature>
<sequence>MGNLRKEAIESWVDIYGYAGAYQISTCGRVRSLERVDSRGQKRKEKIIKPYRHGAKGYVGVCLSMKGVIKRVRVHRMVAEHFISKVAGKSCVNHKNGDKSDNRVDNLEWVTVAENNLHSFNALGRDASGGGKGKFGAECHSSKPIIATSISNGVKKRFVSASEASEHFGVSVSTVSRVCNGKSPSLRGYSLRYEHDL</sequence>
<dbReference type="InterPro" id="IPR010902">
    <property type="entry name" value="NUMOD4"/>
</dbReference>
<dbReference type="EMBL" id="JBANEI010000035">
    <property type="protein sequence ID" value="MEI2684592.1"/>
    <property type="molecule type" value="Genomic_DNA"/>
</dbReference>
<gene>
    <name evidence="3" type="ORF">V8N49_23545</name>
</gene>
<dbReference type="SUPFAM" id="SSF54060">
    <property type="entry name" value="His-Me finger endonucleases"/>
    <property type="match status" value="1"/>
</dbReference>
<dbReference type="SMART" id="SM00497">
    <property type="entry name" value="IENR1"/>
    <property type="match status" value="1"/>
</dbReference>
<organism evidence="3 4">
    <name type="scientific">Erwinia aphidicola</name>
    <dbReference type="NCBI Taxonomy" id="68334"/>
    <lineage>
        <taxon>Bacteria</taxon>
        <taxon>Pseudomonadati</taxon>
        <taxon>Pseudomonadota</taxon>
        <taxon>Gammaproteobacteria</taxon>
        <taxon>Enterobacterales</taxon>
        <taxon>Erwiniaceae</taxon>
        <taxon>Erwinia</taxon>
    </lineage>
</organism>
<name>A0ABU8DNC0_ERWAP</name>
<dbReference type="InterPro" id="IPR003615">
    <property type="entry name" value="HNH_nuc"/>
</dbReference>
<accession>A0ABU8DNC0</accession>
<feature type="domain" description="NUMOD4" evidence="1">
    <location>
        <begin position="10"/>
        <end position="64"/>
    </location>
</feature>
<evidence type="ECO:0000259" key="2">
    <source>
        <dbReference type="Pfam" id="PF13392"/>
    </source>
</evidence>
<proteinExistence type="predicted"/>
<keyword evidence="4" id="KW-1185">Reference proteome</keyword>
<protein>
    <submittedName>
        <fullName evidence="3">NUMOD4 domain-containing protein</fullName>
    </submittedName>
</protein>
<evidence type="ECO:0000259" key="1">
    <source>
        <dbReference type="Pfam" id="PF07463"/>
    </source>
</evidence>
<dbReference type="InterPro" id="IPR003647">
    <property type="entry name" value="Intron_nuc_1_rpt"/>
</dbReference>
<reference evidence="3 4" key="1">
    <citation type="submission" date="2024-02" db="EMBL/GenBank/DDBJ databases">
        <title>First report Erwinia aphidicola in onion in Chile.</title>
        <authorList>
            <person name="Valenzuela M."/>
            <person name="Pena M."/>
            <person name="Dutta B."/>
        </authorList>
    </citation>
    <scope>NUCLEOTIDE SEQUENCE [LARGE SCALE GENOMIC DNA]</scope>
    <source>
        <strain evidence="3 4">QCJ3A</strain>
    </source>
</reference>
<dbReference type="InterPro" id="IPR044925">
    <property type="entry name" value="His-Me_finger_sf"/>
</dbReference>
<dbReference type="Gene3D" id="1.10.10.10">
    <property type="entry name" value="Winged helix-like DNA-binding domain superfamily/Winged helix DNA-binding domain"/>
    <property type="match status" value="1"/>
</dbReference>
<dbReference type="SUPFAM" id="SSF64496">
    <property type="entry name" value="DNA-binding domain of intron-encoded endonucleases"/>
    <property type="match status" value="1"/>
</dbReference>